<reference evidence="1" key="1">
    <citation type="journal article" date="2008" name="Genomics">
        <title>Alternative splicing and expression of human and mouse NFAT genes.</title>
        <authorList>
            <person name="Vihma H."/>
            <person name="Pruunsild P."/>
            <person name="Timmusk T."/>
        </authorList>
    </citation>
    <scope>NUCLEOTIDE SEQUENCE</scope>
    <source>
        <strain evidence="1">C57BL/6</strain>
    </source>
</reference>
<name>B5B2X4_MOUSE</name>
<evidence type="ECO:0000313" key="1">
    <source>
        <dbReference type="EMBL" id="ACG55679.1"/>
    </source>
</evidence>
<dbReference type="AlphaFoldDB" id="B5B2X4"/>
<proteinExistence type="evidence at transcript level"/>
<dbReference type="EMBL" id="EU887661">
    <property type="protein sequence ID" value="ACG55681.1"/>
    <property type="molecule type" value="mRNA"/>
</dbReference>
<dbReference type="AGR" id="MGI:1920431"/>
<gene>
    <name evidence="1 3" type="primary">Nfatc4</name>
</gene>
<protein>
    <submittedName>
        <fullName evidence="1">Nuclear factor of activated T-cells c4 isoform VI-IXi</fullName>
    </submittedName>
    <submittedName>
        <fullName evidence="2">Nuclear factor of activated T-cells c4 isoform VIi-IXi</fullName>
    </submittedName>
</protein>
<dbReference type="MGI" id="MGI:1920431">
    <property type="gene designation" value="Nfatc4"/>
</dbReference>
<dbReference type="UCSC" id="uc011zls.1">
    <property type="organism name" value="mouse"/>
</dbReference>
<evidence type="ECO:0000313" key="3">
    <source>
        <dbReference type="MGI" id="MGI:1920431"/>
    </source>
</evidence>
<organism evidence="1">
    <name type="scientific">Mus musculus</name>
    <name type="common">Mouse</name>
    <dbReference type="NCBI Taxonomy" id="10090"/>
    <lineage>
        <taxon>Eukaryota</taxon>
        <taxon>Metazoa</taxon>
        <taxon>Chordata</taxon>
        <taxon>Craniata</taxon>
        <taxon>Vertebrata</taxon>
        <taxon>Euteleostomi</taxon>
        <taxon>Mammalia</taxon>
        <taxon>Eutheria</taxon>
        <taxon>Euarchontoglires</taxon>
        <taxon>Glires</taxon>
        <taxon>Rodentia</taxon>
        <taxon>Myomorpha</taxon>
        <taxon>Muroidea</taxon>
        <taxon>Muridae</taxon>
        <taxon>Murinae</taxon>
        <taxon>Mus</taxon>
        <taxon>Mus</taxon>
    </lineage>
</organism>
<dbReference type="EMBL" id="EU887659">
    <property type="protein sequence ID" value="ACG55679.1"/>
    <property type="molecule type" value="mRNA"/>
</dbReference>
<evidence type="ECO:0000313" key="2">
    <source>
        <dbReference type="EMBL" id="ACG55681.1"/>
    </source>
</evidence>
<sequence length="248" mass="27055">MDGGSAVLPKVSSSYLWSSRRSPYQTHLSGASLPHRVPPLALTWTSHRPGPLTPPIPMKTLLMRLLICQKALVIAHPLCTPRRGPHRPIDLACGCSLRLGVPQVVPAYLQSLSFRAPFLVINMEDRAPLLPWGFHSPLQPPLGRHCLPPHHSKTPSIPRVPSTPYLLRATMRWGQAIPLGRGLRSRRKPGVATAAASETVYLSRVSPWRKVGVGLGAASVSECERSVCMFAEGWSLAVRDLAFLVSQG</sequence>
<accession>B5B2X4</accession>